<protein>
    <submittedName>
        <fullName evidence="2">Uncharacterized protein</fullName>
    </submittedName>
</protein>
<dbReference type="EMBL" id="MLAK01000001">
    <property type="protein sequence ID" value="OHT17617.1"/>
    <property type="molecule type" value="Genomic_DNA"/>
</dbReference>
<reference evidence="2" key="1">
    <citation type="submission" date="2016-10" db="EMBL/GenBank/DDBJ databases">
        <authorList>
            <person name="Benchimol M."/>
            <person name="Almeida L.G."/>
            <person name="Vasconcelos A.T."/>
            <person name="Perreira-Neves A."/>
            <person name="Rosa I.A."/>
            <person name="Tasca T."/>
            <person name="Bogo M.R."/>
            <person name="de Souza W."/>
        </authorList>
    </citation>
    <scope>NUCLEOTIDE SEQUENCE [LARGE SCALE GENOMIC DNA]</scope>
    <source>
        <strain evidence="2">K</strain>
    </source>
</reference>
<evidence type="ECO:0000313" key="2">
    <source>
        <dbReference type="EMBL" id="OHT17617.1"/>
    </source>
</evidence>
<sequence length="217" mass="25354">MDRFEQTQIKEFFQTLMSRPLSRIVTRINDEKHIFPSFSTIQEKIDSNAYLTIMDFAIDVRTVFERARFADSGNEISDIAIIQLETWFEKHLLKVPRNKEEALFNQLAKLKKNLNLFRRAMSMTAAKPKPQTEIRIAEEERKIPPASLINEVQQLIKDEMTTVETQMKVAAMIRKYLPKFDPTPTVRINASTISYELAEELKEYLLKVKKDRLAAKD</sequence>
<gene>
    <name evidence="2" type="ORF">TRFO_00882</name>
</gene>
<accession>A0A1J4L279</accession>
<dbReference type="OrthoDB" id="10581773at2759"/>
<proteinExistence type="predicted"/>
<dbReference type="VEuPathDB" id="TrichDB:TRFO_00882"/>
<evidence type="ECO:0000313" key="3">
    <source>
        <dbReference type="Proteomes" id="UP000179807"/>
    </source>
</evidence>
<dbReference type="AlphaFoldDB" id="A0A1J4L279"/>
<organism evidence="2 3">
    <name type="scientific">Tritrichomonas foetus</name>
    <dbReference type="NCBI Taxonomy" id="1144522"/>
    <lineage>
        <taxon>Eukaryota</taxon>
        <taxon>Metamonada</taxon>
        <taxon>Parabasalia</taxon>
        <taxon>Tritrichomonadida</taxon>
        <taxon>Tritrichomonadidae</taxon>
        <taxon>Tritrichomonas</taxon>
    </lineage>
</organism>
<dbReference type="Proteomes" id="UP000179807">
    <property type="component" value="Unassembled WGS sequence"/>
</dbReference>
<dbReference type="SUPFAM" id="SSF47370">
    <property type="entry name" value="Bromodomain"/>
    <property type="match status" value="1"/>
</dbReference>
<dbReference type="InterPro" id="IPR036427">
    <property type="entry name" value="Bromodomain-like_sf"/>
</dbReference>
<dbReference type="GeneID" id="94824476"/>
<dbReference type="Gene3D" id="1.20.920.10">
    <property type="entry name" value="Bromodomain-like"/>
    <property type="match status" value="1"/>
</dbReference>
<name>A0A1J4L279_9EUKA</name>
<evidence type="ECO:0000256" key="1">
    <source>
        <dbReference type="ARBA" id="ARBA00023117"/>
    </source>
</evidence>
<keyword evidence="3" id="KW-1185">Reference proteome</keyword>
<comment type="caution">
    <text evidence="2">The sequence shown here is derived from an EMBL/GenBank/DDBJ whole genome shotgun (WGS) entry which is preliminary data.</text>
</comment>
<keyword evidence="1" id="KW-0103">Bromodomain</keyword>
<dbReference type="RefSeq" id="XP_068370753.1">
    <property type="nucleotide sequence ID" value="XM_068489772.1"/>
</dbReference>